<accession>A0ACC0JA79</accession>
<evidence type="ECO:0000313" key="1">
    <source>
        <dbReference type="EMBL" id="KAI8420964.1"/>
    </source>
</evidence>
<proteinExistence type="predicted"/>
<name>A0ACC0JA79_CHOFU</name>
<dbReference type="EMBL" id="CM046113">
    <property type="protein sequence ID" value="KAI8420964.1"/>
    <property type="molecule type" value="Genomic_DNA"/>
</dbReference>
<organism evidence="1 2">
    <name type="scientific">Choristoneura fumiferana</name>
    <name type="common">Spruce budworm moth</name>
    <name type="synonym">Archips fumiferana</name>
    <dbReference type="NCBI Taxonomy" id="7141"/>
    <lineage>
        <taxon>Eukaryota</taxon>
        <taxon>Metazoa</taxon>
        <taxon>Ecdysozoa</taxon>
        <taxon>Arthropoda</taxon>
        <taxon>Hexapoda</taxon>
        <taxon>Insecta</taxon>
        <taxon>Pterygota</taxon>
        <taxon>Neoptera</taxon>
        <taxon>Endopterygota</taxon>
        <taxon>Lepidoptera</taxon>
        <taxon>Glossata</taxon>
        <taxon>Ditrysia</taxon>
        <taxon>Tortricoidea</taxon>
        <taxon>Tortricidae</taxon>
        <taxon>Tortricinae</taxon>
        <taxon>Choristoneura</taxon>
    </lineage>
</organism>
<sequence length="114" mass="12890">MKKLDEKRAMEKHAEHHFESKSISKQVRSSNAHIDTAHGHDISDRLGPVQAVYIQNGKDLEETCEKIQRCIVAGKAPEQNGSYMVGWVTLELRPSQRASRASEATVLRQRPAKR</sequence>
<reference evidence="1 2" key="1">
    <citation type="journal article" date="2022" name="Genome Biol. Evol.">
        <title>The Spruce Budworm Genome: Reconstructing the Evolutionary History of Antifreeze Proteins.</title>
        <authorList>
            <person name="Beliveau C."/>
            <person name="Gagne P."/>
            <person name="Picq S."/>
            <person name="Vernygora O."/>
            <person name="Keeling C.I."/>
            <person name="Pinkney K."/>
            <person name="Doucet D."/>
            <person name="Wen F."/>
            <person name="Johnston J.S."/>
            <person name="Maaroufi H."/>
            <person name="Boyle B."/>
            <person name="Laroche J."/>
            <person name="Dewar K."/>
            <person name="Juretic N."/>
            <person name="Blackburn G."/>
            <person name="Nisole A."/>
            <person name="Brunet B."/>
            <person name="Brandao M."/>
            <person name="Lumley L."/>
            <person name="Duan J."/>
            <person name="Quan G."/>
            <person name="Lucarotti C.J."/>
            <person name="Roe A.D."/>
            <person name="Sperling F.A.H."/>
            <person name="Levesque R.C."/>
            <person name="Cusson M."/>
        </authorList>
    </citation>
    <scope>NUCLEOTIDE SEQUENCE [LARGE SCALE GENOMIC DNA]</scope>
    <source>
        <strain evidence="1">Glfc:IPQL:Cfum</strain>
    </source>
</reference>
<protein>
    <submittedName>
        <fullName evidence="1">Uncharacterized protein</fullName>
    </submittedName>
</protein>
<comment type="caution">
    <text evidence="1">The sequence shown here is derived from an EMBL/GenBank/DDBJ whole genome shotgun (WGS) entry which is preliminary data.</text>
</comment>
<gene>
    <name evidence="1" type="ORF">MSG28_008113</name>
</gene>
<keyword evidence="2" id="KW-1185">Reference proteome</keyword>
<dbReference type="Proteomes" id="UP001064048">
    <property type="component" value="Chromosome 13"/>
</dbReference>
<evidence type="ECO:0000313" key="2">
    <source>
        <dbReference type="Proteomes" id="UP001064048"/>
    </source>
</evidence>